<reference evidence="1 2" key="1">
    <citation type="journal article" date="2022" name="Hortic Res">
        <title>The genome of Dioscorea zingiberensis sheds light on the biosynthesis, origin and evolution of the medicinally important diosgenin saponins.</title>
        <authorList>
            <person name="Li Y."/>
            <person name="Tan C."/>
            <person name="Li Z."/>
            <person name="Guo J."/>
            <person name="Li S."/>
            <person name="Chen X."/>
            <person name="Wang C."/>
            <person name="Dai X."/>
            <person name="Yang H."/>
            <person name="Song W."/>
            <person name="Hou L."/>
            <person name="Xu J."/>
            <person name="Tong Z."/>
            <person name="Xu A."/>
            <person name="Yuan X."/>
            <person name="Wang W."/>
            <person name="Yang Q."/>
            <person name="Chen L."/>
            <person name="Sun Z."/>
            <person name="Wang K."/>
            <person name="Pan B."/>
            <person name="Chen J."/>
            <person name="Bao Y."/>
            <person name="Liu F."/>
            <person name="Qi X."/>
            <person name="Gang D.R."/>
            <person name="Wen J."/>
            <person name="Li J."/>
        </authorList>
    </citation>
    <scope>NUCLEOTIDE SEQUENCE [LARGE SCALE GENOMIC DNA]</scope>
    <source>
        <strain evidence="1">Dzin_1.0</strain>
    </source>
</reference>
<gene>
    <name evidence="1" type="ORF">J5N97_000503</name>
</gene>
<dbReference type="Proteomes" id="UP001085076">
    <property type="component" value="Unassembled WGS sequence"/>
</dbReference>
<sequence length="88" mass="9384">MSPDMRLRVLSSLRDSSVVDHFVLRSDGIGWDRVVTAGGSDLLFGFRVDDLLEQDGDGLGPKFLPGDDGGNGAVFGEGVTSYNRPVEA</sequence>
<protein>
    <submittedName>
        <fullName evidence="1">Uncharacterized protein</fullName>
    </submittedName>
</protein>
<dbReference type="AlphaFoldDB" id="A0A9D5H1M0"/>
<evidence type="ECO:0000313" key="2">
    <source>
        <dbReference type="Proteomes" id="UP001085076"/>
    </source>
</evidence>
<proteinExistence type="predicted"/>
<organism evidence="1 2">
    <name type="scientific">Dioscorea zingiberensis</name>
    <dbReference type="NCBI Taxonomy" id="325984"/>
    <lineage>
        <taxon>Eukaryota</taxon>
        <taxon>Viridiplantae</taxon>
        <taxon>Streptophyta</taxon>
        <taxon>Embryophyta</taxon>
        <taxon>Tracheophyta</taxon>
        <taxon>Spermatophyta</taxon>
        <taxon>Magnoliopsida</taxon>
        <taxon>Liliopsida</taxon>
        <taxon>Dioscoreales</taxon>
        <taxon>Dioscoreaceae</taxon>
        <taxon>Dioscorea</taxon>
    </lineage>
</organism>
<dbReference type="EMBL" id="JAGGNH010000160">
    <property type="protein sequence ID" value="KAJ0959809.1"/>
    <property type="molecule type" value="Genomic_DNA"/>
</dbReference>
<evidence type="ECO:0000313" key="1">
    <source>
        <dbReference type="EMBL" id="KAJ0959809.1"/>
    </source>
</evidence>
<accession>A0A9D5H1M0</accession>
<comment type="caution">
    <text evidence="1">The sequence shown here is derived from an EMBL/GenBank/DDBJ whole genome shotgun (WGS) entry which is preliminary data.</text>
</comment>
<name>A0A9D5H1M0_9LILI</name>
<keyword evidence="2" id="KW-1185">Reference proteome</keyword>